<evidence type="ECO:0000256" key="4">
    <source>
        <dbReference type="ARBA" id="ARBA00023004"/>
    </source>
</evidence>
<sequence>MALGSLLEVTQIQHLPLVLTSCFLVWYFRLLIHALFSPLRTVPGPLLARFTRLWYFQQVYTGRFPWTNIEMHKKHGPVVRIAPNEYSIDDPSAVKALYGHGTAFTKGPWYDGSTNLKDQKSNLFAERDPESHAAERRKVASLYSMSTLVTMENGVNDCIALLEQRLGELARSRKPINLHWWMQCYAFDVIGSITISKRFGFLDSGKDPMDLTSGMDDFLTHAARIGVYPELHPIIFKLGKWAGPNGIIRAFIFTRKQIHEYKAMNKFLEGKVEEEAFLPRLLRLHQAKPDIVTEEDIMRTCAINIVAGSDTTSISLTGVLWFLLRNPEAMEKLRAEVDDKYSSGEIGDPISFADAQKMPYLQAVIKEGLRLHPAGGLPLSRVVPKGGATIARHFFPEGAIVGINAWVAHRNANVFGDDVEVFRPERWLEDENNAHKMERYWLPFGHGSRTCLGKNMALMEISKLIPQLIRKFDIELADPEMKLETRNVWFVKQTNIIVQIKQRTL</sequence>
<evidence type="ECO:0000256" key="2">
    <source>
        <dbReference type="ARBA" id="ARBA00022617"/>
    </source>
</evidence>
<protein>
    <submittedName>
        <fullName evidence="7">Cytochrome P450</fullName>
    </submittedName>
</protein>
<dbReference type="CDD" id="cd11060">
    <property type="entry name" value="CYP57A1-like"/>
    <property type="match status" value="1"/>
</dbReference>
<dbReference type="Pfam" id="PF00067">
    <property type="entry name" value="p450"/>
    <property type="match status" value="1"/>
</dbReference>
<keyword evidence="8" id="KW-1185">Reference proteome</keyword>
<dbReference type="PROSITE" id="PS00086">
    <property type="entry name" value="CYTOCHROME_P450"/>
    <property type="match status" value="1"/>
</dbReference>
<dbReference type="InterPro" id="IPR036396">
    <property type="entry name" value="Cyt_P450_sf"/>
</dbReference>
<dbReference type="GO" id="GO:0005506">
    <property type="term" value="F:iron ion binding"/>
    <property type="evidence" value="ECO:0007669"/>
    <property type="project" value="InterPro"/>
</dbReference>
<evidence type="ECO:0000313" key="7">
    <source>
        <dbReference type="EMBL" id="KAH7239508.1"/>
    </source>
</evidence>
<keyword evidence="3 5" id="KW-0479">Metal-binding</keyword>
<proteinExistence type="inferred from homology"/>
<name>A0A8K0W8T2_9HYPO</name>
<dbReference type="PRINTS" id="PR00385">
    <property type="entry name" value="P450"/>
</dbReference>
<keyword evidence="6" id="KW-0503">Monooxygenase</keyword>
<dbReference type="PRINTS" id="PR00463">
    <property type="entry name" value="EP450I"/>
</dbReference>
<comment type="similarity">
    <text evidence="6">Belongs to the cytochrome P450 family.</text>
</comment>
<dbReference type="EMBL" id="JAGPXF010000006">
    <property type="protein sequence ID" value="KAH7239508.1"/>
    <property type="molecule type" value="Genomic_DNA"/>
</dbReference>
<dbReference type="Gene3D" id="1.10.630.10">
    <property type="entry name" value="Cytochrome P450"/>
    <property type="match status" value="1"/>
</dbReference>
<evidence type="ECO:0000313" key="8">
    <source>
        <dbReference type="Proteomes" id="UP000813427"/>
    </source>
</evidence>
<evidence type="ECO:0000256" key="6">
    <source>
        <dbReference type="RuleBase" id="RU000461"/>
    </source>
</evidence>
<dbReference type="GO" id="GO:0020037">
    <property type="term" value="F:heme binding"/>
    <property type="evidence" value="ECO:0007669"/>
    <property type="project" value="InterPro"/>
</dbReference>
<dbReference type="GO" id="GO:0016705">
    <property type="term" value="F:oxidoreductase activity, acting on paired donors, with incorporation or reduction of molecular oxygen"/>
    <property type="evidence" value="ECO:0007669"/>
    <property type="project" value="InterPro"/>
</dbReference>
<evidence type="ECO:0000256" key="1">
    <source>
        <dbReference type="ARBA" id="ARBA00001971"/>
    </source>
</evidence>
<dbReference type="AlphaFoldDB" id="A0A8K0W8T2"/>
<organism evidence="7 8">
    <name type="scientific">Fusarium tricinctum</name>
    <dbReference type="NCBI Taxonomy" id="61284"/>
    <lineage>
        <taxon>Eukaryota</taxon>
        <taxon>Fungi</taxon>
        <taxon>Dikarya</taxon>
        <taxon>Ascomycota</taxon>
        <taxon>Pezizomycotina</taxon>
        <taxon>Sordariomycetes</taxon>
        <taxon>Hypocreomycetidae</taxon>
        <taxon>Hypocreales</taxon>
        <taxon>Nectriaceae</taxon>
        <taxon>Fusarium</taxon>
        <taxon>Fusarium tricinctum species complex</taxon>
    </lineage>
</organism>
<keyword evidence="2 5" id="KW-0349">Heme</keyword>
<accession>A0A8K0W8T2</accession>
<gene>
    <name evidence="7" type="ORF">BKA59DRAFT_404520</name>
</gene>
<evidence type="ECO:0000256" key="3">
    <source>
        <dbReference type="ARBA" id="ARBA00022723"/>
    </source>
</evidence>
<dbReference type="OrthoDB" id="3934656at2759"/>
<dbReference type="FunFam" id="1.10.630.10:FF:000050">
    <property type="entry name" value="Cytochrome P450 monooxygenase"/>
    <property type="match status" value="1"/>
</dbReference>
<dbReference type="PANTHER" id="PTHR24305">
    <property type="entry name" value="CYTOCHROME P450"/>
    <property type="match status" value="1"/>
</dbReference>
<dbReference type="InterPro" id="IPR017972">
    <property type="entry name" value="Cyt_P450_CS"/>
</dbReference>
<dbReference type="InterPro" id="IPR002401">
    <property type="entry name" value="Cyt_P450_E_grp-I"/>
</dbReference>
<comment type="caution">
    <text evidence="7">The sequence shown here is derived from an EMBL/GenBank/DDBJ whole genome shotgun (WGS) entry which is preliminary data.</text>
</comment>
<dbReference type="GO" id="GO:0004497">
    <property type="term" value="F:monooxygenase activity"/>
    <property type="evidence" value="ECO:0007669"/>
    <property type="project" value="UniProtKB-KW"/>
</dbReference>
<evidence type="ECO:0000256" key="5">
    <source>
        <dbReference type="PIRSR" id="PIRSR602401-1"/>
    </source>
</evidence>
<feature type="binding site" description="axial binding residue" evidence="5">
    <location>
        <position position="451"/>
    </location>
    <ligand>
        <name>heme</name>
        <dbReference type="ChEBI" id="CHEBI:30413"/>
    </ligand>
    <ligandPart>
        <name>Fe</name>
        <dbReference type="ChEBI" id="CHEBI:18248"/>
    </ligandPart>
</feature>
<comment type="cofactor">
    <cofactor evidence="1 5">
        <name>heme</name>
        <dbReference type="ChEBI" id="CHEBI:30413"/>
    </cofactor>
</comment>
<reference evidence="7" key="1">
    <citation type="journal article" date="2021" name="Nat. Commun.">
        <title>Genetic determinants of endophytism in the Arabidopsis root mycobiome.</title>
        <authorList>
            <person name="Mesny F."/>
            <person name="Miyauchi S."/>
            <person name="Thiergart T."/>
            <person name="Pickel B."/>
            <person name="Atanasova L."/>
            <person name="Karlsson M."/>
            <person name="Huettel B."/>
            <person name="Barry K.W."/>
            <person name="Haridas S."/>
            <person name="Chen C."/>
            <person name="Bauer D."/>
            <person name="Andreopoulos W."/>
            <person name="Pangilinan J."/>
            <person name="LaButti K."/>
            <person name="Riley R."/>
            <person name="Lipzen A."/>
            <person name="Clum A."/>
            <person name="Drula E."/>
            <person name="Henrissat B."/>
            <person name="Kohler A."/>
            <person name="Grigoriev I.V."/>
            <person name="Martin F.M."/>
            <person name="Hacquard S."/>
        </authorList>
    </citation>
    <scope>NUCLEOTIDE SEQUENCE</scope>
    <source>
        <strain evidence="7">MPI-SDFR-AT-0068</strain>
    </source>
</reference>
<dbReference type="PANTHER" id="PTHR24305:SF190">
    <property type="entry name" value="P450, PUTATIVE (EUROFUNG)-RELATED"/>
    <property type="match status" value="1"/>
</dbReference>
<dbReference type="SUPFAM" id="SSF48264">
    <property type="entry name" value="Cytochrome P450"/>
    <property type="match status" value="1"/>
</dbReference>
<keyword evidence="6" id="KW-0560">Oxidoreductase</keyword>
<dbReference type="Proteomes" id="UP000813427">
    <property type="component" value="Unassembled WGS sequence"/>
</dbReference>
<dbReference type="InterPro" id="IPR001128">
    <property type="entry name" value="Cyt_P450"/>
</dbReference>
<keyword evidence="4 5" id="KW-0408">Iron</keyword>
<dbReference type="InterPro" id="IPR050121">
    <property type="entry name" value="Cytochrome_P450_monoxygenase"/>
</dbReference>